<sequence>MVHKASNHKEAPPKEKHVKAILMRASSKTETESIIRHLESRLNKSNWVVVLKCLMVYHRCLSDSNLPFFDMFKPVASDTFALQNFLKVAPPTHIYTIFSQKYAKYLEEKVSVVGIYGLPFESISSEIFQNTKSPKYFDAVQKLQSELNALLNCKMKSQHVLENTLIKSTFVLLIKDALTLYPVLEDVIEKLTHSYKKADKKELSLIINIYKLYIAETDSLIGMYDLGRKFVQELPDIKRADREVLETMEATLRGMEDPSGEDERVHSPRKRVAHYELDVDIKEYDEECVNSSQQTRDDDDSESSGEESSDVEPEVLLKQMLNSSDFISKRREPLPQPFGDPTTIPITPNPYMTGHSPYASPPKISQSPTKLSGIFPVPTSSPRHSVGDRSPVPSKTPRSDGLSSSRRASEYSTPTKTRTPKSNDEVHRKTSRLKDNAIGGISAEELGS</sequence>
<feature type="compositionally biased region" description="Polar residues" evidence="1">
    <location>
        <begin position="401"/>
        <end position="417"/>
    </location>
</feature>
<feature type="region of interest" description="Disordered" evidence="1">
    <location>
        <begin position="283"/>
        <end position="315"/>
    </location>
</feature>
<dbReference type="AlphaFoldDB" id="A0A6B2L3V7"/>
<dbReference type="GO" id="GO:0006900">
    <property type="term" value="P:vesicle budding from membrane"/>
    <property type="evidence" value="ECO:0007669"/>
    <property type="project" value="TreeGrafter"/>
</dbReference>
<dbReference type="InterPro" id="IPR045192">
    <property type="entry name" value="AP180-like"/>
</dbReference>
<dbReference type="GO" id="GO:0048268">
    <property type="term" value="P:clathrin coat assembly"/>
    <property type="evidence" value="ECO:0007669"/>
    <property type="project" value="InterPro"/>
</dbReference>
<feature type="compositionally biased region" description="Acidic residues" evidence="1">
    <location>
        <begin position="297"/>
        <end position="313"/>
    </location>
</feature>
<dbReference type="SUPFAM" id="SSF48464">
    <property type="entry name" value="ENTH/VHS domain"/>
    <property type="match status" value="1"/>
</dbReference>
<dbReference type="EMBL" id="GIBP01002695">
    <property type="protein sequence ID" value="NDV31664.1"/>
    <property type="molecule type" value="Transcribed_RNA"/>
</dbReference>
<dbReference type="GO" id="GO:0005546">
    <property type="term" value="F:phosphatidylinositol-4,5-bisphosphate binding"/>
    <property type="evidence" value="ECO:0007669"/>
    <property type="project" value="TreeGrafter"/>
</dbReference>
<dbReference type="GO" id="GO:0032050">
    <property type="term" value="F:clathrin heavy chain binding"/>
    <property type="evidence" value="ECO:0007669"/>
    <property type="project" value="TreeGrafter"/>
</dbReference>
<dbReference type="GO" id="GO:0005905">
    <property type="term" value="C:clathrin-coated pit"/>
    <property type="evidence" value="ECO:0007669"/>
    <property type="project" value="TreeGrafter"/>
</dbReference>
<dbReference type="PANTHER" id="PTHR22951:SF5">
    <property type="entry name" value="PHOSPHATIDYLINOSITOL-BINDING CLATHRIN ASSEMBLY PROTEIN LAP"/>
    <property type="match status" value="1"/>
</dbReference>
<dbReference type="GO" id="GO:0000149">
    <property type="term" value="F:SNARE binding"/>
    <property type="evidence" value="ECO:0007669"/>
    <property type="project" value="TreeGrafter"/>
</dbReference>
<feature type="region of interest" description="Disordered" evidence="1">
    <location>
        <begin position="251"/>
        <end position="271"/>
    </location>
</feature>
<evidence type="ECO:0000259" key="2">
    <source>
        <dbReference type="PROSITE" id="PS50942"/>
    </source>
</evidence>
<proteinExistence type="predicted"/>
<protein>
    <recommendedName>
        <fullName evidence="2">ENTH domain-containing protein</fullName>
    </recommendedName>
</protein>
<dbReference type="Pfam" id="PF07651">
    <property type="entry name" value="ANTH"/>
    <property type="match status" value="1"/>
</dbReference>
<accession>A0A6B2L3V7</accession>
<dbReference type="GO" id="GO:0072583">
    <property type="term" value="P:clathrin-dependent endocytosis"/>
    <property type="evidence" value="ECO:0007669"/>
    <property type="project" value="InterPro"/>
</dbReference>
<dbReference type="SMART" id="SM00273">
    <property type="entry name" value="ENTH"/>
    <property type="match status" value="1"/>
</dbReference>
<dbReference type="Gene3D" id="1.25.40.90">
    <property type="match status" value="1"/>
</dbReference>
<feature type="domain" description="ENTH" evidence="2">
    <location>
        <begin position="1"/>
        <end position="120"/>
    </location>
</feature>
<dbReference type="InterPro" id="IPR011417">
    <property type="entry name" value="ANTH_dom"/>
</dbReference>
<dbReference type="GO" id="GO:0030136">
    <property type="term" value="C:clathrin-coated vesicle"/>
    <property type="evidence" value="ECO:0007669"/>
    <property type="project" value="InterPro"/>
</dbReference>
<feature type="compositionally biased region" description="Basic and acidic residues" evidence="1">
    <location>
        <begin position="421"/>
        <end position="435"/>
    </location>
</feature>
<reference evidence="3" key="1">
    <citation type="journal article" date="2020" name="J. Eukaryot. Microbiol.">
        <title>De novo Sequencing, Assembly and Annotation of the Transcriptome for the Free-Living Testate Amoeba Arcella intermedia.</title>
        <authorList>
            <person name="Ribeiro G.M."/>
            <person name="Porfirio-Sousa A.L."/>
            <person name="Maurer-Alcala X.X."/>
            <person name="Katz L.A."/>
            <person name="Lahr D.J.G."/>
        </authorList>
    </citation>
    <scope>NUCLEOTIDE SEQUENCE</scope>
</reference>
<evidence type="ECO:0000313" key="3">
    <source>
        <dbReference type="EMBL" id="NDV31664.1"/>
    </source>
</evidence>
<dbReference type="PROSITE" id="PS50942">
    <property type="entry name" value="ENTH"/>
    <property type="match status" value="1"/>
</dbReference>
<dbReference type="SUPFAM" id="SSF89009">
    <property type="entry name" value="GAT-like domain"/>
    <property type="match status" value="1"/>
</dbReference>
<dbReference type="PANTHER" id="PTHR22951">
    <property type="entry name" value="CLATHRIN ASSEMBLY PROTEIN"/>
    <property type="match status" value="1"/>
</dbReference>
<feature type="region of interest" description="Disordered" evidence="1">
    <location>
        <begin position="329"/>
        <end position="448"/>
    </location>
</feature>
<dbReference type="InterPro" id="IPR014712">
    <property type="entry name" value="ANTH_dom_sf"/>
</dbReference>
<name>A0A6B2L3V7_9EUKA</name>
<dbReference type="InterPro" id="IPR008942">
    <property type="entry name" value="ENTH_VHS"/>
</dbReference>
<evidence type="ECO:0000256" key="1">
    <source>
        <dbReference type="SAM" id="MobiDB-lite"/>
    </source>
</evidence>
<dbReference type="GO" id="GO:0005545">
    <property type="term" value="F:1-phosphatidylinositol binding"/>
    <property type="evidence" value="ECO:0007669"/>
    <property type="project" value="InterPro"/>
</dbReference>
<dbReference type="InterPro" id="IPR013809">
    <property type="entry name" value="ENTH"/>
</dbReference>
<dbReference type="Gene3D" id="1.20.58.150">
    <property type="entry name" value="ANTH domain"/>
    <property type="match status" value="1"/>
</dbReference>
<organism evidence="3">
    <name type="scientific">Arcella intermedia</name>
    <dbReference type="NCBI Taxonomy" id="1963864"/>
    <lineage>
        <taxon>Eukaryota</taxon>
        <taxon>Amoebozoa</taxon>
        <taxon>Tubulinea</taxon>
        <taxon>Elardia</taxon>
        <taxon>Arcellinida</taxon>
        <taxon>Sphaerothecina</taxon>
        <taxon>Arcellidae</taxon>
        <taxon>Arcella</taxon>
    </lineage>
</organism>